<organism evidence="1 3">
    <name type="scientific">Medicago truncatula</name>
    <name type="common">Barrel medic</name>
    <name type="synonym">Medicago tribuloides</name>
    <dbReference type="NCBI Taxonomy" id="3880"/>
    <lineage>
        <taxon>Eukaryota</taxon>
        <taxon>Viridiplantae</taxon>
        <taxon>Streptophyta</taxon>
        <taxon>Embryophyta</taxon>
        <taxon>Tracheophyta</taxon>
        <taxon>Spermatophyta</taxon>
        <taxon>Magnoliopsida</taxon>
        <taxon>eudicotyledons</taxon>
        <taxon>Gunneridae</taxon>
        <taxon>Pentapetalae</taxon>
        <taxon>rosids</taxon>
        <taxon>fabids</taxon>
        <taxon>Fabales</taxon>
        <taxon>Fabaceae</taxon>
        <taxon>Papilionoideae</taxon>
        <taxon>50 kb inversion clade</taxon>
        <taxon>NPAAA clade</taxon>
        <taxon>Hologalegina</taxon>
        <taxon>IRL clade</taxon>
        <taxon>Trifolieae</taxon>
        <taxon>Medicago</taxon>
    </lineage>
</organism>
<dbReference type="Proteomes" id="UP000002051">
    <property type="component" value="Chromosome 6"/>
</dbReference>
<evidence type="ECO:0000313" key="3">
    <source>
        <dbReference type="Proteomes" id="UP000002051"/>
    </source>
</evidence>
<dbReference type="EnsemblPlants" id="KEH25982">
    <property type="protein sequence ID" value="KEH25982"/>
    <property type="gene ID" value="MTR_6g038740"/>
</dbReference>
<name>A0A072U8K0_MEDTR</name>
<gene>
    <name evidence="1" type="ordered locus">MTR_6g038740</name>
</gene>
<reference evidence="1 3" key="2">
    <citation type="journal article" date="2014" name="BMC Genomics">
        <title>An improved genome release (version Mt4.0) for the model legume Medicago truncatula.</title>
        <authorList>
            <person name="Tang H."/>
            <person name="Krishnakumar V."/>
            <person name="Bidwell S."/>
            <person name="Rosen B."/>
            <person name="Chan A."/>
            <person name="Zhou S."/>
            <person name="Gentzbittel L."/>
            <person name="Childs K.L."/>
            <person name="Yandell M."/>
            <person name="Gundlach H."/>
            <person name="Mayer K.F."/>
            <person name="Schwartz D.C."/>
            <person name="Town C.D."/>
        </authorList>
    </citation>
    <scope>GENOME REANNOTATION</scope>
    <source>
        <strain evidence="1">A17</strain>
        <strain evidence="2 3">cv. Jemalong A17</strain>
    </source>
</reference>
<accession>A0A072U8K0</accession>
<dbReference type="HOGENOM" id="CLU_2100525_0_0_1"/>
<protein>
    <submittedName>
        <fullName evidence="1 2">Uncharacterized protein</fullName>
    </submittedName>
</protein>
<keyword evidence="3" id="KW-1185">Reference proteome</keyword>
<proteinExistence type="predicted"/>
<dbReference type="EMBL" id="CM001222">
    <property type="protein sequence ID" value="KEH25982.1"/>
    <property type="molecule type" value="Genomic_DNA"/>
</dbReference>
<reference evidence="1 3" key="1">
    <citation type="journal article" date="2011" name="Nature">
        <title>The Medicago genome provides insight into the evolution of rhizobial symbioses.</title>
        <authorList>
            <person name="Young N.D."/>
            <person name="Debelle F."/>
            <person name="Oldroyd G.E."/>
            <person name="Geurts R."/>
            <person name="Cannon S.B."/>
            <person name="Udvardi M.K."/>
            <person name="Benedito V.A."/>
            <person name="Mayer K.F."/>
            <person name="Gouzy J."/>
            <person name="Schoof H."/>
            <person name="Van de Peer Y."/>
            <person name="Proost S."/>
            <person name="Cook D.R."/>
            <person name="Meyers B.C."/>
            <person name="Spannagl M."/>
            <person name="Cheung F."/>
            <person name="De Mita S."/>
            <person name="Krishnakumar V."/>
            <person name="Gundlach H."/>
            <person name="Zhou S."/>
            <person name="Mudge J."/>
            <person name="Bharti A.K."/>
            <person name="Murray J.D."/>
            <person name="Naoumkina M.A."/>
            <person name="Rosen B."/>
            <person name="Silverstein K.A."/>
            <person name="Tang H."/>
            <person name="Rombauts S."/>
            <person name="Zhao P.X."/>
            <person name="Zhou P."/>
            <person name="Barbe V."/>
            <person name="Bardou P."/>
            <person name="Bechner M."/>
            <person name="Bellec A."/>
            <person name="Berger A."/>
            <person name="Berges H."/>
            <person name="Bidwell S."/>
            <person name="Bisseling T."/>
            <person name="Choisne N."/>
            <person name="Couloux A."/>
            <person name="Denny R."/>
            <person name="Deshpande S."/>
            <person name="Dai X."/>
            <person name="Doyle J.J."/>
            <person name="Dudez A.M."/>
            <person name="Farmer A.D."/>
            <person name="Fouteau S."/>
            <person name="Franken C."/>
            <person name="Gibelin C."/>
            <person name="Gish J."/>
            <person name="Goldstein S."/>
            <person name="Gonzalez A.J."/>
            <person name="Green P.J."/>
            <person name="Hallab A."/>
            <person name="Hartog M."/>
            <person name="Hua A."/>
            <person name="Humphray S.J."/>
            <person name="Jeong D.H."/>
            <person name="Jing Y."/>
            <person name="Jocker A."/>
            <person name="Kenton S.M."/>
            <person name="Kim D.J."/>
            <person name="Klee K."/>
            <person name="Lai H."/>
            <person name="Lang C."/>
            <person name="Lin S."/>
            <person name="Macmil S.L."/>
            <person name="Magdelenat G."/>
            <person name="Matthews L."/>
            <person name="McCorrison J."/>
            <person name="Monaghan E.L."/>
            <person name="Mun J.H."/>
            <person name="Najar F.Z."/>
            <person name="Nicholson C."/>
            <person name="Noirot C."/>
            <person name="O'Bleness M."/>
            <person name="Paule C.R."/>
            <person name="Poulain J."/>
            <person name="Prion F."/>
            <person name="Qin B."/>
            <person name="Qu C."/>
            <person name="Retzel E.F."/>
            <person name="Riddle C."/>
            <person name="Sallet E."/>
            <person name="Samain S."/>
            <person name="Samson N."/>
            <person name="Sanders I."/>
            <person name="Saurat O."/>
            <person name="Scarpelli C."/>
            <person name="Schiex T."/>
            <person name="Segurens B."/>
            <person name="Severin A.J."/>
            <person name="Sherrier D.J."/>
            <person name="Shi R."/>
            <person name="Sims S."/>
            <person name="Singer S.R."/>
            <person name="Sinharoy S."/>
            <person name="Sterck L."/>
            <person name="Viollet A."/>
            <person name="Wang B.B."/>
            <person name="Wang K."/>
            <person name="Wang M."/>
            <person name="Wang X."/>
            <person name="Warfsmann J."/>
            <person name="Weissenbach J."/>
            <person name="White D.D."/>
            <person name="White J.D."/>
            <person name="Wiley G.B."/>
            <person name="Wincker P."/>
            <person name="Xing Y."/>
            <person name="Yang L."/>
            <person name="Yao Z."/>
            <person name="Ying F."/>
            <person name="Zhai J."/>
            <person name="Zhou L."/>
            <person name="Zuber A."/>
            <person name="Denarie J."/>
            <person name="Dixon R.A."/>
            <person name="May G.D."/>
            <person name="Schwartz D.C."/>
            <person name="Rogers J."/>
            <person name="Quetier F."/>
            <person name="Town C.D."/>
            <person name="Roe B.A."/>
        </authorList>
    </citation>
    <scope>NUCLEOTIDE SEQUENCE [LARGE SCALE GENOMIC DNA]</scope>
    <source>
        <strain evidence="1">A17</strain>
        <strain evidence="2 3">cv. Jemalong A17</strain>
    </source>
</reference>
<sequence length="116" mass="12825">MIDFLKLNISVMTTVTRTNISRDMDIEVDIYAGTPKLRDKVTVDPLNAVPLVILIIILLQPLPAYPISYHLQLASSASLCSPLSAPSQQQLLQLQANLVRQLISSAAARTIRRVFL</sequence>
<evidence type="ECO:0000313" key="1">
    <source>
        <dbReference type="EMBL" id="KEH25982.1"/>
    </source>
</evidence>
<reference evidence="2" key="3">
    <citation type="submission" date="2015-04" db="UniProtKB">
        <authorList>
            <consortium name="EnsemblPlants"/>
        </authorList>
    </citation>
    <scope>IDENTIFICATION</scope>
    <source>
        <strain evidence="2">cv. Jemalong A17</strain>
    </source>
</reference>
<evidence type="ECO:0000313" key="2">
    <source>
        <dbReference type="EnsemblPlants" id="KEH25982"/>
    </source>
</evidence>
<dbReference type="AlphaFoldDB" id="A0A072U8K0"/>